<dbReference type="GO" id="GO:0005886">
    <property type="term" value="C:plasma membrane"/>
    <property type="evidence" value="ECO:0007669"/>
    <property type="project" value="UniProtKB-SubCell"/>
</dbReference>
<dbReference type="SUPFAM" id="SSF81345">
    <property type="entry name" value="ABC transporter involved in vitamin B12 uptake, BtuC"/>
    <property type="match status" value="1"/>
</dbReference>
<feature type="transmembrane region" description="Helical" evidence="8">
    <location>
        <begin position="87"/>
        <end position="104"/>
    </location>
</feature>
<evidence type="ECO:0000313" key="10">
    <source>
        <dbReference type="Proteomes" id="UP000184465"/>
    </source>
</evidence>
<keyword evidence="6 8" id="KW-1133">Transmembrane helix</keyword>
<dbReference type="Gene3D" id="1.10.3470.10">
    <property type="entry name" value="ABC transporter involved in vitamin B12 uptake, BtuC"/>
    <property type="match status" value="1"/>
</dbReference>
<dbReference type="PANTHER" id="PTHR30472:SF70">
    <property type="entry name" value="MOLYBDATE IMPORT SYSTEM PERMEASE PROTEIN MOLB"/>
    <property type="match status" value="1"/>
</dbReference>
<gene>
    <name evidence="9" type="ORF">SAMN02745912_01982</name>
</gene>
<accession>A0A1M6P2P4</accession>
<dbReference type="STRING" id="1121301.SAMN02745912_01982"/>
<dbReference type="PANTHER" id="PTHR30472">
    <property type="entry name" value="FERRIC ENTEROBACTIN TRANSPORT SYSTEM PERMEASE PROTEIN"/>
    <property type="match status" value="1"/>
</dbReference>
<dbReference type="InterPro" id="IPR000522">
    <property type="entry name" value="ABC_transptr_permease_BtuC"/>
</dbReference>
<feature type="transmembrane region" description="Helical" evidence="8">
    <location>
        <begin position="26"/>
        <end position="51"/>
    </location>
</feature>
<dbReference type="CDD" id="cd06550">
    <property type="entry name" value="TM_ABC_iron-siderophores_like"/>
    <property type="match status" value="1"/>
</dbReference>
<feature type="transmembrane region" description="Helical" evidence="8">
    <location>
        <begin position="330"/>
        <end position="348"/>
    </location>
</feature>
<organism evidence="9 10">
    <name type="scientific">Paramaledivibacter caminithermalis (strain DSM 15212 / CIP 107654 / DViRD3)</name>
    <name type="common">Clostridium caminithermale</name>
    <dbReference type="NCBI Taxonomy" id="1121301"/>
    <lineage>
        <taxon>Bacteria</taxon>
        <taxon>Bacillati</taxon>
        <taxon>Bacillota</taxon>
        <taxon>Clostridia</taxon>
        <taxon>Peptostreptococcales</taxon>
        <taxon>Caminicellaceae</taxon>
        <taxon>Paramaledivibacter</taxon>
    </lineage>
</organism>
<comment type="subcellular location">
    <subcellularLocation>
        <location evidence="1">Cell membrane</location>
        <topology evidence="1">Multi-pass membrane protein</topology>
    </subcellularLocation>
</comment>
<feature type="transmembrane region" description="Helical" evidence="8">
    <location>
        <begin position="116"/>
        <end position="134"/>
    </location>
</feature>
<evidence type="ECO:0000256" key="7">
    <source>
        <dbReference type="ARBA" id="ARBA00023136"/>
    </source>
</evidence>
<feature type="transmembrane region" description="Helical" evidence="8">
    <location>
        <begin position="220"/>
        <end position="239"/>
    </location>
</feature>
<dbReference type="InterPro" id="IPR037294">
    <property type="entry name" value="ABC_BtuC-like"/>
</dbReference>
<reference evidence="9 10" key="1">
    <citation type="submission" date="2016-11" db="EMBL/GenBank/DDBJ databases">
        <authorList>
            <person name="Jaros S."/>
            <person name="Januszkiewicz K."/>
            <person name="Wedrychowicz H."/>
        </authorList>
    </citation>
    <scope>NUCLEOTIDE SEQUENCE [LARGE SCALE GENOMIC DNA]</scope>
    <source>
        <strain evidence="9 10">DSM 15212</strain>
    </source>
</reference>
<evidence type="ECO:0000256" key="5">
    <source>
        <dbReference type="ARBA" id="ARBA00022692"/>
    </source>
</evidence>
<keyword evidence="10" id="KW-1185">Reference proteome</keyword>
<evidence type="ECO:0000256" key="2">
    <source>
        <dbReference type="ARBA" id="ARBA00007935"/>
    </source>
</evidence>
<comment type="similarity">
    <text evidence="2">Belongs to the binding-protein-dependent transport system permease family. FecCD subfamily.</text>
</comment>
<evidence type="ECO:0000256" key="3">
    <source>
        <dbReference type="ARBA" id="ARBA00022448"/>
    </source>
</evidence>
<feature type="transmembrane region" description="Helical" evidence="8">
    <location>
        <begin position="259"/>
        <end position="288"/>
    </location>
</feature>
<dbReference type="FunFam" id="1.10.3470.10:FF:000001">
    <property type="entry name" value="Vitamin B12 ABC transporter permease BtuC"/>
    <property type="match status" value="1"/>
</dbReference>
<protein>
    <submittedName>
        <fullName evidence="9">Iron complex transport system permease protein</fullName>
    </submittedName>
</protein>
<feature type="transmembrane region" description="Helical" evidence="8">
    <location>
        <begin position="140"/>
        <end position="159"/>
    </location>
</feature>
<evidence type="ECO:0000256" key="4">
    <source>
        <dbReference type="ARBA" id="ARBA00022475"/>
    </source>
</evidence>
<dbReference type="RefSeq" id="WP_084111912.1">
    <property type="nucleotide sequence ID" value="NZ_FRAG01000021.1"/>
</dbReference>
<dbReference type="GO" id="GO:0033214">
    <property type="term" value="P:siderophore-iron import into cell"/>
    <property type="evidence" value="ECO:0007669"/>
    <property type="project" value="TreeGrafter"/>
</dbReference>
<dbReference type="GO" id="GO:0022857">
    <property type="term" value="F:transmembrane transporter activity"/>
    <property type="evidence" value="ECO:0007669"/>
    <property type="project" value="InterPro"/>
</dbReference>
<feature type="transmembrane region" description="Helical" evidence="8">
    <location>
        <begin position="168"/>
        <end position="189"/>
    </location>
</feature>
<dbReference type="Proteomes" id="UP000184465">
    <property type="component" value="Unassembled WGS sequence"/>
</dbReference>
<proteinExistence type="inferred from homology"/>
<dbReference type="EMBL" id="FRAG01000021">
    <property type="protein sequence ID" value="SHK02229.1"/>
    <property type="molecule type" value="Genomic_DNA"/>
</dbReference>
<keyword evidence="5 8" id="KW-0812">Transmembrane</keyword>
<name>A0A1M6P2P4_PARC5</name>
<dbReference type="AlphaFoldDB" id="A0A1M6P2P4"/>
<keyword evidence="4" id="KW-1003">Cell membrane</keyword>
<evidence type="ECO:0000313" key="9">
    <source>
        <dbReference type="EMBL" id="SHK02229.1"/>
    </source>
</evidence>
<keyword evidence="3" id="KW-0813">Transport</keyword>
<dbReference type="Pfam" id="PF01032">
    <property type="entry name" value="FecCD"/>
    <property type="match status" value="1"/>
</dbReference>
<evidence type="ECO:0000256" key="8">
    <source>
        <dbReference type="SAM" id="Phobius"/>
    </source>
</evidence>
<evidence type="ECO:0000256" key="6">
    <source>
        <dbReference type="ARBA" id="ARBA00022989"/>
    </source>
</evidence>
<sequence length="358" mass="38872">MELTEKVLIDISEIQEHEAKKRRKRFMVFICMIVVSIGCMLISLCIGRYSITPLTAYKVLMSKIIPVKQSWSDIEETIIMNVRLPRIILAMFIGGGLSAAGASNQAMFGNPLVSPHILGVSYGAGLGAALGILLSGNIAIIQSMAIMFGILGIMMTYIISKRKSGMQLFMLVLSGTIVGALFQALISLIKYVADPEEKLPTIVYWLMGSLSGTSANDLKLGIPLITIGLVMLYVIRWKMNILSLHEDEAKSLGVNVNRLRAIIIVATTVIAATAVSLCGIIGWIGLVIPHLARMMVGNNHKHLIPASICLGSFYLLMIDNIARTITAAEIPLSILTAIVGAPFFIFLLRKTGGKWNDS</sequence>
<evidence type="ECO:0000256" key="1">
    <source>
        <dbReference type="ARBA" id="ARBA00004651"/>
    </source>
</evidence>
<keyword evidence="7 8" id="KW-0472">Membrane</keyword>